<evidence type="ECO:0000313" key="2">
    <source>
        <dbReference type="EMBL" id="RJT87197.1"/>
    </source>
</evidence>
<protein>
    <recommendedName>
        <fullName evidence="4">Adhesin domain-containing protein</fullName>
    </recommendedName>
</protein>
<accession>A0A3A5MAQ0</accession>
<reference evidence="2 3" key="1">
    <citation type="submission" date="2018-09" db="EMBL/GenBank/DDBJ databases">
        <title>Novel species of Cryobacterium.</title>
        <authorList>
            <person name="Liu Q."/>
            <person name="Xin Y.-H."/>
        </authorList>
    </citation>
    <scope>NUCLEOTIDE SEQUENCE [LARGE SCALE GENOMIC DNA]</scope>
    <source>
        <strain evidence="2 3">Hh39</strain>
    </source>
</reference>
<sequence length="192" mass="19973">MNQPRSRAHKAILIVTLSILLPIILGSIIFVAASFRGTSLDASERLLPGLGVVVDARNVAVTLGPSTDGQVHVSAHGSYFGQRPVVTAETVAGTTTVSVDRCVNQWFNRCDLTLTVTVPEDITLAAATDNGPIRASGLTGRLTLSTTNGAIDARGTRGPVELRSTTGEVTLHGNRSTVVDASSGGQLLVTDD</sequence>
<keyword evidence="3" id="KW-1185">Reference proteome</keyword>
<dbReference type="RefSeq" id="WP_147364589.1">
    <property type="nucleotide sequence ID" value="NZ_JBHSQA010000008.1"/>
</dbReference>
<feature type="transmembrane region" description="Helical" evidence="1">
    <location>
        <begin position="12"/>
        <end position="35"/>
    </location>
</feature>
<comment type="caution">
    <text evidence="2">The sequence shown here is derived from an EMBL/GenBank/DDBJ whole genome shotgun (WGS) entry which is preliminary data.</text>
</comment>
<dbReference type="Proteomes" id="UP000272015">
    <property type="component" value="Unassembled WGS sequence"/>
</dbReference>
<name>A0A3A5MAQ0_9MICO</name>
<keyword evidence="1" id="KW-0812">Transmembrane</keyword>
<dbReference type="AlphaFoldDB" id="A0A3A5MAQ0"/>
<dbReference type="EMBL" id="QZVS01000091">
    <property type="protein sequence ID" value="RJT87197.1"/>
    <property type="molecule type" value="Genomic_DNA"/>
</dbReference>
<gene>
    <name evidence="2" type="ORF">D6T64_15695</name>
</gene>
<keyword evidence="1" id="KW-0472">Membrane</keyword>
<evidence type="ECO:0000256" key="1">
    <source>
        <dbReference type="SAM" id="Phobius"/>
    </source>
</evidence>
<keyword evidence="1" id="KW-1133">Transmembrane helix</keyword>
<evidence type="ECO:0000313" key="3">
    <source>
        <dbReference type="Proteomes" id="UP000272015"/>
    </source>
</evidence>
<proteinExistence type="predicted"/>
<organism evidence="2 3">
    <name type="scientific">Cryobacterium melibiosiphilum</name>
    <dbReference type="NCBI Taxonomy" id="995039"/>
    <lineage>
        <taxon>Bacteria</taxon>
        <taxon>Bacillati</taxon>
        <taxon>Actinomycetota</taxon>
        <taxon>Actinomycetes</taxon>
        <taxon>Micrococcales</taxon>
        <taxon>Microbacteriaceae</taxon>
        <taxon>Cryobacterium</taxon>
    </lineage>
</organism>
<evidence type="ECO:0008006" key="4">
    <source>
        <dbReference type="Google" id="ProtNLM"/>
    </source>
</evidence>
<dbReference type="OrthoDB" id="5107115at2"/>